<dbReference type="PROSITE" id="PS50110">
    <property type="entry name" value="RESPONSE_REGULATORY"/>
    <property type="match status" value="1"/>
</dbReference>
<evidence type="ECO:0000313" key="4">
    <source>
        <dbReference type="Proteomes" id="UP000004508"/>
    </source>
</evidence>
<evidence type="ECO:0000256" key="1">
    <source>
        <dbReference type="PROSITE-ProRule" id="PRU00169"/>
    </source>
</evidence>
<dbReference type="InterPro" id="IPR001789">
    <property type="entry name" value="Sig_transdc_resp-reg_receiver"/>
</dbReference>
<accession>D6U1W6</accession>
<dbReference type="Proteomes" id="UP000004508">
    <property type="component" value="Unassembled WGS sequence"/>
</dbReference>
<evidence type="ECO:0000259" key="2">
    <source>
        <dbReference type="PROSITE" id="PS50110"/>
    </source>
</evidence>
<comment type="caution">
    <text evidence="3">The sequence shown here is derived from an EMBL/GenBank/DDBJ whole genome shotgun (WGS) entry which is preliminary data.</text>
</comment>
<gene>
    <name evidence="3" type="ORF">Krac_1481</name>
</gene>
<dbReference type="InParanoid" id="D6U1W6"/>
<comment type="caution">
    <text evidence="1">Lacks conserved residue(s) required for the propagation of feature annotation.</text>
</comment>
<dbReference type="EMBL" id="ADVG01000004">
    <property type="protein sequence ID" value="EFH80850.1"/>
    <property type="molecule type" value="Genomic_DNA"/>
</dbReference>
<evidence type="ECO:0000313" key="3">
    <source>
        <dbReference type="EMBL" id="EFH80850.1"/>
    </source>
</evidence>
<dbReference type="Gene3D" id="3.40.50.2300">
    <property type="match status" value="1"/>
</dbReference>
<dbReference type="InterPro" id="IPR011006">
    <property type="entry name" value="CheY-like_superfamily"/>
</dbReference>
<dbReference type="AlphaFoldDB" id="D6U1W6"/>
<organism evidence="3 4">
    <name type="scientific">Ktedonobacter racemifer DSM 44963</name>
    <dbReference type="NCBI Taxonomy" id="485913"/>
    <lineage>
        <taxon>Bacteria</taxon>
        <taxon>Bacillati</taxon>
        <taxon>Chloroflexota</taxon>
        <taxon>Ktedonobacteria</taxon>
        <taxon>Ktedonobacterales</taxon>
        <taxon>Ktedonobacteraceae</taxon>
        <taxon>Ktedonobacter</taxon>
    </lineage>
</organism>
<dbReference type="RefSeq" id="WP_007917876.1">
    <property type="nucleotide sequence ID" value="NZ_ADVG01000004.1"/>
</dbReference>
<name>D6U1W6_KTERA</name>
<keyword evidence="4" id="KW-1185">Reference proteome</keyword>
<dbReference type="GO" id="GO:0000160">
    <property type="term" value="P:phosphorelay signal transduction system"/>
    <property type="evidence" value="ECO:0007669"/>
    <property type="project" value="InterPro"/>
</dbReference>
<protein>
    <submittedName>
        <fullName evidence="3">Response regulator receiver protein</fullName>
    </submittedName>
</protein>
<dbReference type="SUPFAM" id="SSF52172">
    <property type="entry name" value="CheY-like"/>
    <property type="match status" value="1"/>
</dbReference>
<proteinExistence type="predicted"/>
<sequence>MQAPDAPSSQEEDPPPIKTILIIEDDPDIGEILVQFFKDEFPCQVILVGDGFAALKITRTLVPDVILLGIVNLTRKMKNIAEL</sequence>
<feature type="domain" description="Response regulatory" evidence="2">
    <location>
        <begin position="19"/>
        <end position="83"/>
    </location>
</feature>
<reference evidence="3 4" key="1">
    <citation type="journal article" date="2011" name="Stand. Genomic Sci.">
        <title>Non-contiguous finished genome sequence and contextual data of the filamentous soil bacterium Ktedonobacter racemifer type strain (SOSP1-21).</title>
        <authorList>
            <person name="Chang Y.J."/>
            <person name="Land M."/>
            <person name="Hauser L."/>
            <person name="Chertkov O."/>
            <person name="Del Rio T.G."/>
            <person name="Nolan M."/>
            <person name="Copeland A."/>
            <person name="Tice H."/>
            <person name="Cheng J.F."/>
            <person name="Lucas S."/>
            <person name="Han C."/>
            <person name="Goodwin L."/>
            <person name="Pitluck S."/>
            <person name="Ivanova N."/>
            <person name="Ovchinikova G."/>
            <person name="Pati A."/>
            <person name="Chen A."/>
            <person name="Palaniappan K."/>
            <person name="Mavromatis K."/>
            <person name="Liolios K."/>
            <person name="Brettin T."/>
            <person name="Fiebig A."/>
            <person name="Rohde M."/>
            <person name="Abt B."/>
            <person name="Goker M."/>
            <person name="Detter J.C."/>
            <person name="Woyke T."/>
            <person name="Bristow J."/>
            <person name="Eisen J.A."/>
            <person name="Markowitz V."/>
            <person name="Hugenholtz P."/>
            <person name="Kyrpides N.C."/>
            <person name="Klenk H.P."/>
            <person name="Lapidus A."/>
        </authorList>
    </citation>
    <scope>NUCLEOTIDE SEQUENCE [LARGE SCALE GENOMIC DNA]</scope>
    <source>
        <strain evidence="4">DSM 44963</strain>
    </source>
</reference>